<organism evidence="2 3">
    <name type="scientific">Actinomadura geliboluensis</name>
    <dbReference type="NCBI Taxonomy" id="882440"/>
    <lineage>
        <taxon>Bacteria</taxon>
        <taxon>Bacillati</taxon>
        <taxon>Actinomycetota</taxon>
        <taxon>Actinomycetes</taxon>
        <taxon>Streptosporangiales</taxon>
        <taxon>Thermomonosporaceae</taxon>
        <taxon>Actinomadura</taxon>
    </lineage>
</organism>
<evidence type="ECO:0000256" key="1">
    <source>
        <dbReference type="SAM" id="Phobius"/>
    </source>
</evidence>
<evidence type="ECO:0000313" key="3">
    <source>
        <dbReference type="Proteomes" id="UP000305238"/>
    </source>
</evidence>
<proteinExistence type="predicted"/>
<feature type="transmembrane region" description="Helical" evidence="1">
    <location>
        <begin position="96"/>
        <end position="117"/>
    </location>
</feature>
<dbReference type="RefSeq" id="WP_138642032.1">
    <property type="nucleotide sequence ID" value="NZ_JASWDG010000047.1"/>
</dbReference>
<evidence type="ECO:0000313" key="2">
    <source>
        <dbReference type="EMBL" id="TMR26073.1"/>
    </source>
</evidence>
<sequence length="141" mass="14264">MEERGALFFAALGLLALSGLSHFIRSSIASGTLDRNSAIGLRTKATQSSDVAWVAGHKAAGPWLSACAGLGYLMGAATAVGALVTIATDSIHSSIWFLPAVGFAGVVVLLVLATVIADRHGKNVAGVDHGTGPAPLDRSAE</sequence>
<comment type="caution">
    <text evidence="2">The sequence shown here is derived from an EMBL/GenBank/DDBJ whole genome shotgun (WGS) entry which is preliminary data.</text>
</comment>
<dbReference type="EMBL" id="VCKZ01000587">
    <property type="protein sequence ID" value="TMR26073.1"/>
    <property type="molecule type" value="Genomic_DNA"/>
</dbReference>
<dbReference type="InterPro" id="IPR025962">
    <property type="entry name" value="SdpI/YhfL"/>
</dbReference>
<keyword evidence="1" id="KW-0472">Membrane</keyword>
<name>A0A5S4FZB3_9ACTN</name>
<keyword evidence="1" id="KW-1133">Transmembrane helix</keyword>
<feature type="transmembrane region" description="Helical" evidence="1">
    <location>
        <begin position="63"/>
        <end position="84"/>
    </location>
</feature>
<reference evidence="2 3" key="1">
    <citation type="submission" date="2019-05" db="EMBL/GenBank/DDBJ databases">
        <title>Draft genome sequence of Actinomadura geliboluensis A8036.</title>
        <authorList>
            <person name="Saricaoglu S."/>
            <person name="Isik K."/>
        </authorList>
    </citation>
    <scope>NUCLEOTIDE SEQUENCE [LARGE SCALE GENOMIC DNA]</scope>
    <source>
        <strain evidence="2 3">A8036</strain>
    </source>
</reference>
<accession>A0A5S4FZB3</accession>
<dbReference type="Pfam" id="PF13630">
    <property type="entry name" value="SdpI"/>
    <property type="match status" value="1"/>
</dbReference>
<dbReference type="AlphaFoldDB" id="A0A5S4FZB3"/>
<gene>
    <name evidence="2" type="ORF">ETD96_41885</name>
</gene>
<keyword evidence="3" id="KW-1185">Reference proteome</keyword>
<keyword evidence="1" id="KW-0812">Transmembrane</keyword>
<dbReference type="OrthoDB" id="4481397at2"/>
<dbReference type="Proteomes" id="UP000305238">
    <property type="component" value="Unassembled WGS sequence"/>
</dbReference>
<protein>
    <submittedName>
        <fullName evidence="2">SdpI family protein</fullName>
    </submittedName>
</protein>